<gene>
    <name evidence="3" type="ORF">J5U21_00217</name>
</gene>
<dbReference type="Proteomes" id="UP000693941">
    <property type="component" value="Chromosome"/>
</dbReference>
<dbReference type="PROSITE" id="PS50935">
    <property type="entry name" value="SSB"/>
    <property type="match status" value="1"/>
</dbReference>
<dbReference type="InterPro" id="IPR000424">
    <property type="entry name" value="Primosome_PriB/ssb"/>
</dbReference>
<evidence type="ECO:0000256" key="1">
    <source>
        <dbReference type="ARBA" id="ARBA00022801"/>
    </source>
</evidence>
<evidence type="ECO:0000313" key="4">
    <source>
        <dbReference type="Proteomes" id="UP000693941"/>
    </source>
</evidence>
<dbReference type="GeneID" id="65558777"/>
<dbReference type="RefSeq" id="WP_218259043.1">
    <property type="nucleotide sequence ID" value="NZ_CP077713.1"/>
</dbReference>
<dbReference type="GO" id="GO:0016787">
    <property type="term" value="F:hydrolase activity"/>
    <property type="evidence" value="ECO:0007669"/>
    <property type="project" value="UniProtKB-KW"/>
</dbReference>
<keyword evidence="1" id="KW-0378">Hydrolase</keyword>
<sequence>MILIPFIISNSVRLYYEVRGNGKPIVLIHHLAGNYKSWKFVIPKLTLDSTVVVYDLRGHGRSSTPNSPYNIEEHSSDLRGLLVQLGMEKPVLVGHSIGSLIAIDYALKYPVEKLILVGALYKAPSPEVYEKYVRIAVNFGLRALAEYRRLHKEFAETLVSNYHAWNSLLEVYEETTPIGYKNAVEGLLKAKDYSDELREINVNTLLVYGTYDGLITNMNVFKNNMKNVETKTIEGYGHFLNFENPSLLSDIIKNFL</sequence>
<dbReference type="Pfam" id="PF00561">
    <property type="entry name" value="Abhydrolase_1"/>
    <property type="match status" value="1"/>
</dbReference>
<dbReference type="AlphaFoldDB" id="A0A8F5BSB3"/>
<dbReference type="InterPro" id="IPR000073">
    <property type="entry name" value="AB_hydrolase_1"/>
</dbReference>
<evidence type="ECO:0000313" key="3">
    <source>
        <dbReference type="EMBL" id="QXJ30573.1"/>
    </source>
</evidence>
<feature type="domain" description="AB hydrolase-1" evidence="2">
    <location>
        <begin position="23"/>
        <end position="245"/>
    </location>
</feature>
<proteinExistence type="predicted"/>
<dbReference type="EMBL" id="CP077715">
    <property type="protein sequence ID" value="QXJ30573.1"/>
    <property type="molecule type" value="Genomic_DNA"/>
</dbReference>
<dbReference type="GO" id="GO:0003697">
    <property type="term" value="F:single-stranded DNA binding"/>
    <property type="evidence" value="ECO:0007669"/>
    <property type="project" value="InterPro"/>
</dbReference>
<dbReference type="InterPro" id="IPR050266">
    <property type="entry name" value="AB_hydrolase_sf"/>
</dbReference>
<protein>
    <recommendedName>
        <fullName evidence="2">AB hydrolase-1 domain-containing protein</fullName>
    </recommendedName>
</protein>
<accession>A0A8F5BSB3</accession>
<reference evidence="3" key="1">
    <citation type="journal article" date="2021" name="Environ. Microbiol.">
        <title>New insights into the diversity and evolution of the archaeal mobilome from three complete genomes of Saccharolobus shibatae.</title>
        <authorList>
            <person name="Medvedeva S."/>
            <person name="Brandt D."/>
            <person name="Cvirkaite-Krupovic V."/>
            <person name="Liu Y."/>
            <person name="Severinov K."/>
            <person name="Ishino S."/>
            <person name="Ishino Y."/>
            <person name="Prangishvili D."/>
            <person name="Kalinowski J."/>
            <person name="Krupovic M."/>
        </authorList>
    </citation>
    <scope>NUCLEOTIDE SEQUENCE</scope>
    <source>
        <strain evidence="3">BEU9</strain>
    </source>
</reference>
<dbReference type="GO" id="GO:0016020">
    <property type="term" value="C:membrane"/>
    <property type="evidence" value="ECO:0007669"/>
    <property type="project" value="TreeGrafter"/>
</dbReference>
<dbReference type="PANTHER" id="PTHR43798">
    <property type="entry name" value="MONOACYLGLYCEROL LIPASE"/>
    <property type="match status" value="1"/>
</dbReference>
<name>A0A8F5BSB3_9CREN</name>
<organism evidence="3 4">
    <name type="scientific">Saccharolobus shibatae</name>
    <dbReference type="NCBI Taxonomy" id="2286"/>
    <lineage>
        <taxon>Archaea</taxon>
        <taxon>Thermoproteota</taxon>
        <taxon>Thermoprotei</taxon>
        <taxon>Sulfolobales</taxon>
        <taxon>Sulfolobaceae</taxon>
        <taxon>Saccharolobus</taxon>
    </lineage>
</organism>
<evidence type="ECO:0000259" key="2">
    <source>
        <dbReference type="Pfam" id="PF00561"/>
    </source>
</evidence>
<dbReference type="PANTHER" id="PTHR43798:SF31">
    <property type="entry name" value="AB HYDROLASE SUPERFAMILY PROTEIN YCLE"/>
    <property type="match status" value="1"/>
</dbReference>